<feature type="transmembrane region" description="Helical" evidence="1">
    <location>
        <begin position="12"/>
        <end position="31"/>
    </location>
</feature>
<dbReference type="EMBL" id="CP095074">
    <property type="protein sequence ID" value="UOQ91839.1"/>
    <property type="molecule type" value="Genomic_DNA"/>
</dbReference>
<organism evidence="3 4">
    <name type="scientific">Halobacillus shinanisalinarum</name>
    <dbReference type="NCBI Taxonomy" id="2932258"/>
    <lineage>
        <taxon>Bacteria</taxon>
        <taxon>Bacillati</taxon>
        <taxon>Bacillota</taxon>
        <taxon>Bacilli</taxon>
        <taxon>Bacillales</taxon>
        <taxon>Bacillaceae</taxon>
        <taxon>Halobacillus</taxon>
    </lineage>
</organism>
<dbReference type="RefSeq" id="WP_244751450.1">
    <property type="nucleotide sequence ID" value="NZ_CP095074.1"/>
</dbReference>
<keyword evidence="1" id="KW-0812">Transmembrane</keyword>
<dbReference type="Pfam" id="PF08241">
    <property type="entry name" value="Methyltransf_11"/>
    <property type="match status" value="1"/>
</dbReference>
<keyword evidence="1" id="KW-0472">Membrane</keyword>
<sequence length="216" mass="24685">MKRKNPWTKNKNLVIPITTTLITAAILTYRINRMRNEPSPLPYSQRMFTEFPRPFMSRTRLHMMLQPVAGQRLLEIGPGTGYYSLDATAWISPGGTLDILDVEQRMLDHTIRKVHEFGLDNVFSTQGDAQELPYPANSFDAAFLVATLGEITDQERVLKELHRVLKPDAHLVIGEGQPDPHMVGYQRLRKLVQDKGFILEGKTGNFWGYFAKFKVL</sequence>
<evidence type="ECO:0000259" key="2">
    <source>
        <dbReference type="Pfam" id="PF08241"/>
    </source>
</evidence>
<keyword evidence="3" id="KW-0489">Methyltransferase</keyword>
<dbReference type="GO" id="GO:0008168">
    <property type="term" value="F:methyltransferase activity"/>
    <property type="evidence" value="ECO:0007669"/>
    <property type="project" value="UniProtKB-KW"/>
</dbReference>
<keyword evidence="3" id="KW-0808">Transferase</keyword>
<keyword evidence="1" id="KW-1133">Transmembrane helix</keyword>
<dbReference type="CDD" id="cd02440">
    <property type="entry name" value="AdoMet_MTases"/>
    <property type="match status" value="1"/>
</dbReference>
<evidence type="ECO:0000313" key="4">
    <source>
        <dbReference type="Proteomes" id="UP000831880"/>
    </source>
</evidence>
<protein>
    <submittedName>
        <fullName evidence="3">Class I SAM-dependent methyltransferase</fullName>
        <ecNumber evidence="3">2.1.1.-</ecNumber>
    </submittedName>
</protein>
<dbReference type="PANTHER" id="PTHR43591:SF24">
    <property type="entry name" value="2-METHOXY-6-POLYPRENYL-1,4-BENZOQUINOL METHYLASE, MITOCHONDRIAL"/>
    <property type="match status" value="1"/>
</dbReference>
<reference evidence="3 4" key="1">
    <citation type="submission" date="2022-04" db="EMBL/GenBank/DDBJ databases">
        <title>Halobacillus sp. isolated from saltern.</title>
        <authorList>
            <person name="Won M."/>
            <person name="Lee C.-M."/>
            <person name="Woen H.-Y."/>
            <person name="Kwon S.-W."/>
        </authorList>
    </citation>
    <scope>NUCLEOTIDE SEQUENCE [LARGE SCALE GENOMIC DNA]</scope>
    <source>
        <strain evidence="3 4">SSTM10-2</strain>
    </source>
</reference>
<dbReference type="PANTHER" id="PTHR43591">
    <property type="entry name" value="METHYLTRANSFERASE"/>
    <property type="match status" value="1"/>
</dbReference>
<keyword evidence="4" id="KW-1185">Reference proteome</keyword>
<dbReference type="Gene3D" id="3.40.50.150">
    <property type="entry name" value="Vaccinia Virus protein VP39"/>
    <property type="match status" value="1"/>
</dbReference>
<gene>
    <name evidence="3" type="ORF">MUO14_15080</name>
</gene>
<evidence type="ECO:0000256" key="1">
    <source>
        <dbReference type="SAM" id="Phobius"/>
    </source>
</evidence>
<dbReference type="InterPro" id="IPR029063">
    <property type="entry name" value="SAM-dependent_MTases_sf"/>
</dbReference>
<dbReference type="Proteomes" id="UP000831880">
    <property type="component" value="Chromosome"/>
</dbReference>
<dbReference type="InterPro" id="IPR013216">
    <property type="entry name" value="Methyltransf_11"/>
</dbReference>
<evidence type="ECO:0000313" key="3">
    <source>
        <dbReference type="EMBL" id="UOQ91839.1"/>
    </source>
</evidence>
<dbReference type="GO" id="GO:0032259">
    <property type="term" value="P:methylation"/>
    <property type="evidence" value="ECO:0007669"/>
    <property type="project" value="UniProtKB-KW"/>
</dbReference>
<feature type="domain" description="Methyltransferase type 11" evidence="2">
    <location>
        <begin position="74"/>
        <end position="173"/>
    </location>
</feature>
<dbReference type="SUPFAM" id="SSF53335">
    <property type="entry name" value="S-adenosyl-L-methionine-dependent methyltransferases"/>
    <property type="match status" value="1"/>
</dbReference>
<dbReference type="EC" id="2.1.1.-" evidence="3"/>
<name>A0ABY4GUZ0_9BACI</name>
<accession>A0ABY4GUZ0</accession>
<proteinExistence type="predicted"/>